<dbReference type="RefSeq" id="WP_176004364.1">
    <property type="nucleotide sequence ID" value="NZ_JABWMI010000002.1"/>
</dbReference>
<accession>A0A7Y9C3W3</accession>
<dbReference type="InterPro" id="IPR026444">
    <property type="entry name" value="Secre_tail"/>
</dbReference>
<gene>
    <name evidence="4" type="ORF">HZF10_01315</name>
</gene>
<dbReference type="InterPro" id="IPR051200">
    <property type="entry name" value="Host-pathogen_enzymatic-act"/>
</dbReference>
<organism evidence="4 5">
    <name type="scientific">Flavobacterium agri</name>
    <dbReference type="NCBI Taxonomy" id="2743471"/>
    <lineage>
        <taxon>Bacteria</taxon>
        <taxon>Pseudomonadati</taxon>
        <taxon>Bacteroidota</taxon>
        <taxon>Flavobacteriia</taxon>
        <taxon>Flavobacteriales</taxon>
        <taxon>Flavobacteriaceae</taxon>
        <taxon>Flavobacterium</taxon>
    </lineage>
</organism>
<reference evidence="4 5" key="1">
    <citation type="submission" date="2020-07" db="EMBL/GenBank/DDBJ databases">
        <authorList>
            <person name="Sun Q."/>
        </authorList>
    </citation>
    <scope>NUCLEOTIDE SEQUENCE [LARGE SCALE GENOMIC DNA]</scope>
    <source>
        <strain evidence="4 5">MAH-1</strain>
    </source>
</reference>
<dbReference type="AlphaFoldDB" id="A0A7Y9C3W3"/>
<dbReference type="SUPFAM" id="SSF50969">
    <property type="entry name" value="YVTN repeat-like/Quinoprotein amine dehydrogenase"/>
    <property type="match status" value="1"/>
</dbReference>
<proteinExistence type="predicted"/>
<evidence type="ECO:0000313" key="5">
    <source>
        <dbReference type="Proteomes" id="UP000535020"/>
    </source>
</evidence>
<dbReference type="NCBIfam" id="TIGR04183">
    <property type="entry name" value="Por_Secre_tail"/>
    <property type="match status" value="1"/>
</dbReference>
<dbReference type="PANTHER" id="PTHR47197:SF3">
    <property type="entry name" value="DIHYDRO-HEME D1 DEHYDROGENASE"/>
    <property type="match status" value="1"/>
</dbReference>
<feature type="signal peptide" evidence="2">
    <location>
        <begin position="1"/>
        <end position="19"/>
    </location>
</feature>
<protein>
    <submittedName>
        <fullName evidence="4">T9SS type A sorting domain-containing protein</fullName>
    </submittedName>
</protein>
<dbReference type="InterPro" id="IPR015943">
    <property type="entry name" value="WD40/YVTN_repeat-like_dom_sf"/>
</dbReference>
<dbReference type="Proteomes" id="UP000535020">
    <property type="component" value="Unassembled WGS sequence"/>
</dbReference>
<dbReference type="Gene3D" id="2.130.10.10">
    <property type="entry name" value="YVTN repeat-like/Quinoprotein amine dehydrogenase"/>
    <property type="match status" value="1"/>
</dbReference>
<feature type="domain" description="Secretion system C-terminal sorting" evidence="3">
    <location>
        <begin position="284"/>
        <end position="345"/>
    </location>
</feature>
<feature type="chain" id="PRO_5030649175" evidence="2">
    <location>
        <begin position="20"/>
        <end position="348"/>
    </location>
</feature>
<sequence>MTRLLLCFFCLSVFIGTNAQTNTTIFNGSSNTSGLAIRDNFLYMATTFDGTIHRIDVSNTGSGAQLVKSGLGTMQGICFKDNYLYAALDPNAPGVNKIIRLDVSQNNPVAEDVVLVQDPNGIAISGQFLYISSGHNIYKVDLSQTNPSLQLLASDMGSVFGTVGLAVKDGYLFASDSNKLVKYDLSQNSPTKITVAANLPLIQGIVASPDENYIYAASYSPSTIKRIDIASGQSQLLASISVPTLWDIEFRDGIFYTTNLEGGQVTQTSGALSLSENELSRTNVYPNPAENILHLENCTFEALYDVRGVVMEIPVSADSIDLSSLSTGVYLLKIRTSKAVETRRIVKK</sequence>
<comment type="caution">
    <text evidence="4">The sequence shown here is derived from an EMBL/GenBank/DDBJ whole genome shotgun (WGS) entry which is preliminary data.</text>
</comment>
<evidence type="ECO:0000256" key="1">
    <source>
        <dbReference type="ARBA" id="ARBA00022729"/>
    </source>
</evidence>
<dbReference type="Pfam" id="PF18962">
    <property type="entry name" value="Por_Secre_tail"/>
    <property type="match status" value="1"/>
</dbReference>
<keyword evidence="5" id="KW-1185">Reference proteome</keyword>
<evidence type="ECO:0000259" key="3">
    <source>
        <dbReference type="Pfam" id="PF18962"/>
    </source>
</evidence>
<evidence type="ECO:0000256" key="2">
    <source>
        <dbReference type="SAM" id="SignalP"/>
    </source>
</evidence>
<keyword evidence="1 2" id="KW-0732">Signal</keyword>
<dbReference type="InterPro" id="IPR011044">
    <property type="entry name" value="Quino_amine_DH_bsu"/>
</dbReference>
<dbReference type="EMBL" id="JACBJI010000001">
    <property type="protein sequence ID" value="NYA69541.1"/>
    <property type="molecule type" value="Genomic_DNA"/>
</dbReference>
<dbReference type="PANTHER" id="PTHR47197">
    <property type="entry name" value="PROTEIN NIRF"/>
    <property type="match status" value="1"/>
</dbReference>
<name>A0A7Y9C3W3_9FLAO</name>
<evidence type="ECO:0000313" key="4">
    <source>
        <dbReference type="EMBL" id="NYA69541.1"/>
    </source>
</evidence>